<proteinExistence type="predicted"/>
<feature type="transmembrane region" description="Helical" evidence="1">
    <location>
        <begin position="12"/>
        <end position="35"/>
    </location>
</feature>
<keyword evidence="1" id="KW-0472">Membrane</keyword>
<protein>
    <recommendedName>
        <fullName evidence="4">Transmembrane protein</fullName>
    </recommendedName>
</protein>
<dbReference type="EMBL" id="NBTY01000148">
    <property type="protein sequence ID" value="OTP69668.1"/>
    <property type="molecule type" value="Genomic_DNA"/>
</dbReference>
<accession>A0A242MFC9</accession>
<dbReference type="Proteomes" id="UP000194546">
    <property type="component" value="Unassembled WGS sequence"/>
</dbReference>
<organism evidence="2 3">
    <name type="scientific">Caballeronia sordidicola</name>
    <name type="common">Burkholderia sordidicola</name>
    <dbReference type="NCBI Taxonomy" id="196367"/>
    <lineage>
        <taxon>Bacteria</taxon>
        <taxon>Pseudomonadati</taxon>
        <taxon>Pseudomonadota</taxon>
        <taxon>Betaproteobacteria</taxon>
        <taxon>Burkholderiales</taxon>
        <taxon>Burkholderiaceae</taxon>
        <taxon>Caballeronia</taxon>
    </lineage>
</organism>
<evidence type="ECO:0000313" key="3">
    <source>
        <dbReference type="Proteomes" id="UP000194546"/>
    </source>
</evidence>
<dbReference type="RefSeq" id="WP_086382853.1">
    <property type="nucleotide sequence ID" value="NZ_NBTY01000148.1"/>
</dbReference>
<dbReference type="AlphaFoldDB" id="A0A242MFC9"/>
<evidence type="ECO:0000313" key="2">
    <source>
        <dbReference type="EMBL" id="OTP69668.1"/>
    </source>
</evidence>
<name>A0A242MFC9_CABSO</name>
<evidence type="ECO:0000256" key="1">
    <source>
        <dbReference type="SAM" id="Phobius"/>
    </source>
</evidence>
<reference evidence="2 3" key="1">
    <citation type="submission" date="2017-03" db="EMBL/GenBank/DDBJ databases">
        <title>Genome analysis of strain PAMC 26510.</title>
        <authorList>
            <person name="Oh H.-M."/>
            <person name="Yang J.-A."/>
        </authorList>
    </citation>
    <scope>NUCLEOTIDE SEQUENCE [LARGE SCALE GENOMIC DNA]</scope>
    <source>
        <strain evidence="2 3">PAMC 26510</strain>
    </source>
</reference>
<feature type="transmembrane region" description="Helical" evidence="1">
    <location>
        <begin position="41"/>
        <end position="59"/>
    </location>
</feature>
<keyword evidence="1" id="KW-1133">Transmembrane helix</keyword>
<gene>
    <name evidence="2" type="ORF">PAMC26510_26835</name>
</gene>
<comment type="caution">
    <text evidence="2">The sequence shown here is derived from an EMBL/GenBank/DDBJ whole genome shotgun (WGS) entry which is preliminary data.</text>
</comment>
<evidence type="ECO:0008006" key="4">
    <source>
        <dbReference type="Google" id="ProtNLM"/>
    </source>
</evidence>
<keyword evidence="1" id="KW-0812">Transmembrane</keyword>
<sequence>MWLLAFFQADSALGRFMKISIFAVAIAMLFAGLALAPQTDVAVAVSLLVLAVLWVHGYMDDRRESPASSPCVAEIREDERRIRVLGGGVDLMLRLASRTLNVNRVSKEFISSDAPGEFQRLRSGSFDWPVKVVAKERVARDEKPQTPKFVASKEEMMRWNDFAPAAAAETISSGHAARYTKADAVADQEIAIYWTHPGHGERLLFTVFGPAAHYEAMERAFSTFSAWIDEEEEARLAIERRQEVEQWQREWEVNRLAEESEHARQRGDTGIEEAIAPVLANVAIPSASRRW</sequence>